<dbReference type="EMBL" id="SJPK01000032">
    <property type="protein sequence ID" value="TWT52136.1"/>
    <property type="molecule type" value="Genomic_DNA"/>
</dbReference>
<keyword evidence="2" id="KW-0418">Kinase</keyword>
<dbReference type="GO" id="GO:0033786">
    <property type="term" value="F:heptose-1-phosphate adenylyltransferase activity"/>
    <property type="evidence" value="ECO:0007669"/>
    <property type="project" value="TreeGrafter"/>
</dbReference>
<keyword evidence="1" id="KW-0808">Transferase</keyword>
<evidence type="ECO:0000259" key="3">
    <source>
        <dbReference type="Pfam" id="PF00294"/>
    </source>
</evidence>
<dbReference type="CDD" id="cd01172">
    <property type="entry name" value="RfaE_like"/>
    <property type="match status" value="1"/>
</dbReference>
<dbReference type="AlphaFoldDB" id="A0A5C5WMS5"/>
<keyword evidence="5" id="KW-1185">Reference proteome</keyword>
<dbReference type="SUPFAM" id="SSF53613">
    <property type="entry name" value="Ribokinase-like"/>
    <property type="match status" value="1"/>
</dbReference>
<dbReference type="InterPro" id="IPR029056">
    <property type="entry name" value="Ribokinase-like"/>
</dbReference>
<dbReference type="PANTHER" id="PTHR46969">
    <property type="entry name" value="BIFUNCTIONAL PROTEIN HLDE"/>
    <property type="match status" value="1"/>
</dbReference>
<dbReference type="PROSITE" id="PS00584">
    <property type="entry name" value="PFKB_KINASES_2"/>
    <property type="match status" value="1"/>
</dbReference>
<dbReference type="GO" id="GO:0033785">
    <property type="term" value="F:heptose 7-phosphate kinase activity"/>
    <property type="evidence" value="ECO:0007669"/>
    <property type="project" value="TreeGrafter"/>
</dbReference>
<organism evidence="4 5">
    <name type="scientific">Allorhodopirellula solitaria</name>
    <dbReference type="NCBI Taxonomy" id="2527987"/>
    <lineage>
        <taxon>Bacteria</taxon>
        <taxon>Pseudomonadati</taxon>
        <taxon>Planctomycetota</taxon>
        <taxon>Planctomycetia</taxon>
        <taxon>Pirellulales</taxon>
        <taxon>Pirellulaceae</taxon>
        <taxon>Allorhodopirellula</taxon>
    </lineage>
</organism>
<dbReference type="Pfam" id="PF00294">
    <property type="entry name" value="PfkB"/>
    <property type="match status" value="1"/>
</dbReference>
<dbReference type="PANTHER" id="PTHR46969:SF1">
    <property type="entry name" value="BIFUNCTIONAL PROTEIN HLDE"/>
    <property type="match status" value="1"/>
</dbReference>
<dbReference type="PROSITE" id="PS00583">
    <property type="entry name" value="PFKB_KINASES_1"/>
    <property type="match status" value="1"/>
</dbReference>
<name>A0A5C5WMS5_9BACT</name>
<comment type="caution">
    <text evidence="4">The sequence shown here is derived from an EMBL/GenBank/DDBJ whole genome shotgun (WGS) entry which is preliminary data.</text>
</comment>
<accession>A0A5C5WMS5</accession>
<proteinExistence type="predicted"/>
<reference evidence="4 5" key="1">
    <citation type="submission" date="2019-02" db="EMBL/GenBank/DDBJ databases">
        <title>Deep-cultivation of Planctomycetes and their phenomic and genomic characterization uncovers novel biology.</title>
        <authorList>
            <person name="Wiegand S."/>
            <person name="Jogler M."/>
            <person name="Boedeker C."/>
            <person name="Pinto D."/>
            <person name="Vollmers J."/>
            <person name="Rivas-Marin E."/>
            <person name="Kohn T."/>
            <person name="Peeters S.H."/>
            <person name="Heuer A."/>
            <person name="Rast P."/>
            <person name="Oberbeckmann S."/>
            <person name="Bunk B."/>
            <person name="Jeske O."/>
            <person name="Meyerdierks A."/>
            <person name="Storesund J.E."/>
            <person name="Kallscheuer N."/>
            <person name="Luecker S."/>
            <person name="Lage O.M."/>
            <person name="Pohl T."/>
            <person name="Merkel B.J."/>
            <person name="Hornburger P."/>
            <person name="Mueller R.-W."/>
            <person name="Bruemmer F."/>
            <person name="Labrenz M."/>
            <person name="Spormann A.M."/>
            <person name="Op Den Camp H."/>
            <person name="Overmann J."/>
            <person name="Amann R."/>
            <person name="Jetten M.S.M."/>
            <person name="Mascher T."/>
            <person name="Medema M.H."/>
            <person name="Devos D.P."/>
            <person name="Kaster A.-K."/>
            <person name="Ovreas L."/>
            <person name="Rohde M."/>
            <person name="Galperin M.Y."/>
            <person name="Jogler C."/>
        </authorList>
    </citation>
    <scope>NUCLEOTIDE SEQUENCE [LARGE SCALE GENOMIC DNA]</scope>
    <source>
        <strain evidence="4 5">CA85</strain>
    </source>
</reference>
<evidence type="ECO:0000313" key="5">
    <source>
        <dbReference type="Proteomes" id="UP000318053"/>
    </source>
</evidence>
<dbReference type="Proteomes" id="UP000318053">
    <property type="component" value="Unassembled WGS sequence"/>
</dbReference>
<gene>
    <name evidence="4" type="primary">hldE</name>
    <name evidence="4" type="ORF">CA85_51040</name>
</gene>
<protein>
    <submittedName>
        <fullName evidence="4">Bifunctional protein HldE</fullName>
    </submittedName>
</protein>
<dbReference type="OrthoDB" id="9802794at2"/>
<evidence type="ECO:0000256" key="1">
    <source>
        <dbReference type="ARBA" id="ARBA00022679"/>
    </source>
</evidence>
<evidence type="ECO:0000313" key="4">
    <source>
        <dbReference type="EMBL" id="TWT52136.1"/>
    </source>
</evidence>
<dbReference type="NCBIfam" id="TIGR02198">
    <property type="entry name" value="rfaE_dom_I"/>
    <property type="match status" value="1"/>
</dbReference>
<feature type="domain" description="Carbohydrate kinase PfkB" evidence="3">
    <location>
        <begin position="16"/>
        <end position="310"/>
    </location>
</feature>
<dbReference type="InterPro" id="IPR002173">
    <property type="entry name" value="Carboh/pur_kinase_PfkB_CS"/>
</dbReference>
<dbReference type="Gene3D" id="3.40.1190.20">
    <property type="match status" value="1"/>
</dbReference>
<dbReference type="RefSeq" id="WP_146394087.1">
    <property type="nucleotide sequence ID" value="NZ_SJPK01000032.1"/>
</dbReference>
<sequence>MNETTLEKLSRASEVKILCIGDVMLDCFQHGEAKRISPEAPVPVFLRGRAEQMLGGAANVARNMRAYGARVCLHGVVGDDVEADAVSKLADESELEHQMVRDGGRPTTTKIRFVSQGQQLLRSDQESKVPIDAALEQSLLQKCLETLGQSNVLVLSDYAKGCLTPDLISAAIASANSSGVPVMIDPKGKDISRYRGAWVITPNESEFHILSGNEEFELEKMAESARYLMQMHEIANIMITLGSRGILLVTPTETYSFPTVARQVYDVSGAGDSVVAALAVSLACGLSMQQSCYVANMAGGIAVEKSGTAVVSLDDLAARLLNSEVSELVSANV</sequence>
<dbReference type="InterPro" id="IPR011913">
    <property type="entry name" value="RfaE_dom_I"/>
</dbReference>
<dbReference type="GO" id="GO:0005829">
    <property type="term" value="C:cytosol"/>
    <property type="evidence" value="ECO:0007669"/>
    <property type="project" value="TreeGrafter"/>
</dbReference>
<dbReference type="InterPro" id="IPR011611">
    <property type="entry name" value="PfkB_dom"/>
</dbReference>
<dbReference type="GO" id="GO:0016773">
    <property type="term" value="F:phosphotransferase activity, alcohol group as acceptor"/>
    <property type="evidence" value="ECO:0007669"/>
    <property type="project" value="InterPro"/>
</dbReference>
<evidence type="ECO:0000256" key="2">
    <source>
        <dbReference type="ARBA" id="ARBA00022777"/>
    </source>
</evidence>